<evidence type="ECO:0000313" key="1">
    <source>
        <dbReference type="EMBL" id="MBB6576036.1"/>
    </source>
</evidence>
<sequence>MSLNNHGLPSRVPVIAELGRLFADPAVPDADRQQALDLLVQDHADLDDVEAQSALWAISQLGRCEMACHALLDCAPAWLALADTAQPFLDAYEQACGPQVSVAAKPAFARLHTLAAHDSELAARLQDFGKPCNF</sequence>
<keyword evidence="2" id="KW-1185">Reference proteome</keyword>
<dbReference type="Proteomes" id="UP000562492">
    <property type="component" value="Unassembled WGS sequence"/>
</dbReference>
<accession>A0ABR6RA55</accession>
<protein>
    <submittedName>
        <fullName evidence="1">Uncharacterized protein</fullName>
    </submittedName>
</protein>
<organism evidence="1 2">
    <name type="scientific">Comamonas odontotermitis</name>
    <dbReference type="NCBI Taxonomy" id="379895"/>
    <lineage>
        <taxon>Bacteria</taxon>
        <taxon>Pseudomonadati</taxon>
        <taxon>Pseudomonadota</taxon>
        <taxon>Betaproteobacteria</taxon>
        <taxon>Burkholderiales</taxon>
        <taxon>Comamonadaceae</taxon>
        <taxon>Comamonas</taxon>
    </lineage>
</organism>
<reference evidence="1 2" key="1">
    <citation type="submission" date="2020-08" db="EMBL/GenBank/DDBJ databases">
        <title>Functional genomics of gut bacteria from endangered species of beetles.</title>
        <authorList>
            <person name="Carlos-Shanley C."/>
        </authorList>
    </citation>
    <scope>NUCLEOTIDE SEQUENCE [LARGE SCALE GENOMIC DNA]</scope>
    <source>
        <strain evidence="1 2">S00124</strain>
    </source>
</reference>
<gene>
    <name evidence="1" type="ORF">HNP33_000084</name>
</gene>
<evidence type="ECO:0000313" key="2">
    <source>
        <dbReference type="Proteomes" id="UP000562492"/>
    </source>
</evidence>
<proteinExistence type="predicted"/>
<comment type="caution">
    <text evidence="1">The sequence shown here is derived from an EMBL/GenBank/DDBJ whole genome shotgun (WGS) entry which is preliminary data.</text>
</comment>
<dbReference type="RefSeq" id="WP_184704133.1">
    <property type="nucleotide sequence ID" value="NZ_JACHKZ010000001.1"/>
</dbReference>
<name>A0ABR6RA55_9BURK</name>
<dbReference type="EMBL" id="JACHKZ010000001">
    <property type="protein sequence ID" value="MBB6576036.1"/>
    <property type="molecule type" value="Genomic_DNA"/>
</dbReference>